<dbReference type="OrthoDB" id="4947868at2"/>
<dbReference type="InterPro" id="IPR036390">
    <property type="entry name" value="WH_DNA-bd_sf"/>
</dbReference>
<name>A0A4P6ES38_9MICO</name>
<feature type="domain" description="HTH marR-type" evidence="1">
    <location>
        <begin position="7"/>
        <end position="144"/>
    </location>
</feature>
<dbReference type="Pfam" id="PF12802">
    <property type="entry name" value="MarR_2"/>
    <property type="match status" value="1"/>
</dbReference>
<dbReference type="Gene3D" id="1.10.10.10">
    <property type="entry name" value="Winged helix-like DNA-binding domain superfamily/Winged helix DNA-binding domain"/>
    <property type="match status" value="1"/>
</dbReference>
<dbReference type="PROSITE" id="PS50995">
    <property type="entry name" value="HTH_MARR_2"/>
    <property type="match status" value="1"/>
</dbReference>
<dbReference type="GO" id="GO:0006950">
    <property type="term" value="P:response to stress"/>
    <property type="evidence" value="ECO:0007669"/>
    <property type="project" value="TreeGrafter"/>
</dbReference>
<dbReference type="SUPFAM" id="SSF46785">
    <property type="entry name" value="Winged helix' DNA-binding domain"/>
    <property type="match status" value="1"/>
</dbReference>
<organism evidence="2 3">
    <name type="scientific">Xylanimonas allomyrinae</name>
    <dbReference type="NCBI Taxonomy" id="2509459"/>
    <lineage>
        <taxon>Bacteria</taxon>
        <taxon>Bacillati</taxon>
        <taxon>Actinomycetota</taxon>
        <taxon>Actinomycetes</taxon>
        <taxon>Micrococcales</taxon>
        <taxon>Promicromonosporaceae</taxon>
        <taxon>Xylanimonas</taxon>
    </lineage>
</organism>
<accession>A0A4P6ES38</accession>
<evidence type="ECO:0000313" key="2">
    <source>
        <dbReference type="EMBL" id="QAY63207.1"/>
    </source>
</evidence>
<dbReference type="PANTHER" id="PTHR33164:SF43">
    <property type="entry name" value="HTH-TYPE TRANSCRIPTIONAL REPRESSOR YETL"/>
    <property type="match status" value="1"/>
</dbReference>
<protein>
    <submittedName>
        <fullName evidence="2">MarR family transcriptional regulator</fullName>
    </submittedName>
</protein>
<dbReference type="GO" id="GO:0003700">
    <property type="term" value="F:DNA-binding transcription factor activity"/>
    <property type="evidence" value="ECO:0007669"/>
    <property type="project" value="InterPro"/>
</dbReference>
<proteinExistence type="predicted"/>
<reference evidence="2 3" key="1">
    <citation type="submission" date="2019-01" db="EMBL/GenBank/DDBJ databases">
        <title>Genome sequencing of strain 2JSPR-7.</title>
        <authorList>
            <person name="Heo J."/>
            <person name="Kim S.-J."/>
            <person name="Kim J.-S."/>
            <person name="Hong S.-B."/>
            <person name="Kwon S.-W."/>
        </authorList>
    </citation>
    <scope>NUCLEOTIDE SEQUENCE [LARGE SCALE GENOMIC DNA]</scope>
    <source>
        <strain evidence="2 3">2JSPR-7</strain>
    </source>
</reference>
<dbReference type="KEGG" id="xyl:ET495_08095"/>
<dbReference type="PANTHER" id="PTHR33164">
    <property type="entry name" value="TRANSCRIPTIONAL REGULATOR, MARR FAMILY"/>
    <property type="match status" value="1"/>
</dbReference>
<dbReference type="AlphaFoldDB" id="A0A4P6ES38"/>
<dbReference type="RefSeq" id="WP_129204095.1">
    <property type="nucleotide sequence ID" value="NZ_CP035495.1"/>
</dbReference>
<keyword evidence="3" id="KW-1185">Reference proteome</keyword>
<dbReference type="Proteomes" id="UP000291758">
    <property type="component" value="Chromosome"/>
</dbReference>
<dbReference type="EMBL" id="CP035495">
    <property type="protein sequence ID" value="QAY63207.1"/>
    <property type="molecule type" value="Genomic_DNA"/>
</dbReference>
<evidence type="ECO:0000259" key="1">
    <source>
        <dbReference type="PROSITE" id="PS50995"/>
    </source>
</evidence>
<dbReference type="InterPro" id="IPR039422">
    <property type="entry name" value="MarR/SlyA-like"/>
</dbReference>
<gene>
    <name evidence="2" type="ORF">ET495_08095</name>
</gene>
<evidence type="ECO:0000313" key="3">
    <source>
        <dbReference type="Proteomes" id="UP000291758"/>
    </source>
</evidence>
<dbReference type="InterPro" id="IPR036388">
    <property type="entry name" value="WH-like_DNA-bd_sf"/>
</dbReference>
<sequence>MDRSETEAEIFGSLFVLGQHLTRHTEAALVPFGVTSRQWLLLAVLTRAFPGQRPTLSQTAAVFGTSRQNVKKIAGQVAARGLVELLPDPSDGRTVRLAVTDKVSAVFDTTEAVAQQRAFLGAVFADLTDCEVATLFGLVSRCIDTLQRTDATGEVPA</sequence>
<dbReference type="SMART" id="SM00347">
    <property type="entry name" value="HTH_MARR"/>
    <property type="match status" value="1"/>
</dbReference>
<dbReference type="InterPro" id="IPR000835">
    <property type="entry name" value="HTH_MarR-typ"/>
</dbReference>